<proteinExistence type="predicted"/>
<evidence type="ECO:0000313" key="4">
    <source>
        <dbReference type="Proteomes" id="UP001590951"/>
    </source>
</evidence>
<evidence type="ECO:0000313" key="3">
    <source>
        <dbReference type="EMBL" id="KAL2055821.1"/>
    </source>
</evidence>
<accession>A0ABR4BFM9</accession>
<reference evidence="3 4" key="1">
    <citation type="submission" date="2024-09" db="EMBL/GenBank/DDBJ databases">
        <title>Rethinking Asexuality: The Enigmatic Case of Functional Sexual Genes in Lepraria (Stereocaulaceae).</title>
        <authorList>
            <person name="Doellman M."/>
            <person name="Sun Y."/>
            <person name="Barcenas-Pena A."/>
            <person name="Lumbsch H.T."/>
            <person name="Grewe F."/>
        </authorList>
    </citation>
    <scope>NUCLEOTIDE SEQUENCE [LARGE SCALE GENOMIC DNA]</scope>
    <source>
        <strain evidence="3 4">Grewe 0041</strain>
    </source>
</reference>
<dbReference type="EMBL" id="JBHFEH010000010">
    <property type="protein sequence ID" value="KAL2055821.1"/>
    <property type="molecule type" value="Genomic_DNA"/>
</dbReference>
<dbReference type="Proteomes" id="UP001590951">
    <property type="component" value="Unassembled WGS sequence"/>
</dbReference>
<organism evidence="3 4">
    <name type="scientific">Lepraria finkii</name>
    <dbReference type="NCBI Taxonomy" id="1340010"/>
    <lineage>
        <taxon>Eukaryota</taxon>
        <taxon>Fungi</taxon>
        <taxon>Dikarya</taxon>
        <taxon>Ascomycota</taxon>
        <taxon>Pezizomycotina</taxon>
        <taxon>Lecanoromycetes</taxon>
        <taxon>OSLEUM clade</taxon>
        <taxon>Lecanoromycetidae</taxon>
        <taxon>Lecanorales</taxon>
        <taxon>Lecanorineae</taxon>
        <taxon>Stereocaulaceae</taxon>
        <taxon>Lepraria</taxon>
    </lineage>
</organism>
<sequence>MKSISLLPLLLLLTGIDAALLHRTTLKDPSFPFRVRRDTQKAYIARSPQGPNSNPGEFNDPELSHANPRNSAVSSSSAAISALPSGPATTATNFEYATAAASSISAAAASSAAAEINAMMNELMNSTIIDTDAGINTIYPYPHHHHHHWNGTNTTYPYPHHHHHHWNGTNTTYPYPHHHHHHHHWNGTHHHNGTHHYNTTDCEFYIETVLANGTEIVEMVQLNSTGWPYGNGSHYHWHHGNRTHHHRPTGTGYAVLPGQTGSGPERLTEKPGFTGPKVRRRLAGLI</sequence>
<evidence type="ECO:0000256" key="2">
    <source>
        <dbReference type="SAM" id="SignalP"/>
    </source>
</evidence>
<comment type="caution">
    <text evidence="3">The sequence shown here is derived from an EMBL/GenBank/DDBJ whole genome shotgun (WGS) entry which is preliminary data.</text>
</comment>
<feature type="region of interest" description="Disordered" evidence="1">
    <location>
        <begin position="43"/>
        <end position="72"/>
    </location>
</feature>
<evidence type="ECO:0000256" key="1">
    <source>
        <dbReference type="SAM" id="MobiDB-lite"/>
    </source>
</evidence>
<feature type="chain" id="PRO_5045988495" evidence="2">
    <location>
        <begin position="19"/>
        <end position="286"/>
    </location>
</feature>
<name>A0ABR4BFM9_9LECA</name>
<gene>
    <name evidence="3" type="ORF">ABVK25_004065</name>
</gene>
<feature type="signal peptide" evidence="2">
    <location>
        <begin position="1"/>
        <end position="18"/>
    </location>
</feature>
<keyword evidence="4" id="KW-1185">Reference proteome</keyword>
<protein>
    <submittedName>
        <fullName evidence="3">Uncharacterized protein</fullName>
    </submittedName>
</protein>
<keyword evidence="2" id="KW-0732">Signal</keyword>